<dbReference type="EMBL" id="OV170223">
    <property type="protein sequence ID" value="CAH0723129.1"/>
    <property type="molecule type" value="Genomic_DNA"/>
</dbReference>
<evidence type="ECO:0008006" key="4">
    <source>
        <dbReference type="Google" id="ProtNLM"/>
    </source>
</evidence>
<keyword evidence="1" id="KW-0732">Signal</keyword>
<proteinExistence type="predicted"/>
<protein>
    <recommendedName>
        <fullName evidence="4">Seminal fluid protein HACP016</fullName>
    </recommendedName>
</protein>
<evidence type="ECO:0000313" key="3">
    <source>
        <dbReference type="Proteomes" id="UP000838878"/>
    </source>
</evidence>
<organism evidence="2 3">
    <name type="scientific">Brenthis ino</name>
    <name type="common">lesser marbled fritillary</name>
    <dbReference type="NCBI Taxonomy" id="405034"/>
    <lineage>
        <taxon>Eukaryota</taxon>
        <taxon>Metazoa</taxon>
        <taxon>Ecdysozoa</taxon>
        <taxon>Arthropoda</taxon>
        <taxon>Hexapoda</taxon>
        <taxon>Insecta</taxon>
        <taxon>Pterygota</taxon>
        <taxon>Neoptera</taxon>
        <taxon>Endopterygota</taxon>
        <taxon>Lepidoptera</taxon>
        <taxon>Glossata</taxon>
        <taxon>Ditrysia</taxon>
        <taxon>Papilionoidea</taxon>
        <taxon>Nymphalidae</taxon>
        <taxon>Heliconiinae</taxon>
        <taxon>Argynnini</taxon>
        <taxon>Brenthis</taxon>
    </lineage>
</organism>
<feature type="chain" id="PRO_5035440979" description="Seminal fluid protein HACP016" evidence="1">
    <location>
        <begin position="21"/>
        <end position="149"/>
    </location>
</feature>
<dbReference type="OrthoDB" id="6922193at2759"/>
<reference evidence="2" key="1">
    <citation type="submission" date="2021-12" db="EMBL/GenBank/DDBJ databases">
        <authorList>
            <person name="Martin H S."/>
        </authorList>
    </citation>
    <scope>NUCLEOTIDE SEQUENCE</scope>
</reference>
<accession>A0A8J9Y8M4</accession>
<keyword evidence="3" id="KW-1185">Reference proteome</keyword>
<feature type="non-terminal residue" evidence="2">
    <location>
        <position position="149"/>
    </location>
</feature>
<sequence>MDMEGYVVLLLVSIGVLTEAYRPSIKIYEIRESKSPPSLDDQYYDPENFKLDSITKDDVKVEKVISKVIAKLQNLSKRERDNDKYSEDDEFVDKTRNSPLLIVRDDISMKAKTRDLLQRLLGSVLRSRISDVEDRTAPPRPGPLEYYDY</sequence>
<feature type="signal peptide" evidence="1">
    <location>
        <begin position="1"/>
        <end position="20"/>
    </location>
</feature>
<evidence type="ECO:0000313" key="2">
    <source>
        <dbReference type="EMBL" id="CAH0723129.1"/>
    </source>
</evidence>
<gene>
    <name evidence="2" type="ORF">BINO364_LOCUS8999</name>
</gene>
<name>A0A8J9Y8M4_9NEOP</name>
<dbReference type="Proteomes" id="UP000838878">
    <property type="component" value="Chromosome 3"/>
</dbReference>
<dbReference type="AlphaFoldDB" id="A0A8J9Y8M4"/>
<evidence type="ECO:0000256" key="1">
    <source>
        <dbReference type="SAM" id="SignalP"/>
    </source>
</evidence>